<dbReference type="InterPro" id="IPR050121">
    <property type="entry name" value="Cytochrome_P450_monoxygenase"/>
</dbReference>
<reference evidence="5" key="1">
    <citation type="journal article" date="2023" name="Mol. Phylogenet. Evol.">
        <title>Genome-scale phylogeny and comparative genomics of the fungal order Sordariales.</title>
        <authorList>
            <person name="Hensen N."/>
            <person name="Bonometti L."/>
            <person name="Westerberg I."/>
            <person name="Brannstrom I.O."/>
            <person name="Guillou S."/>
            <person name="Cros-Aarteil S."/>
            <person name="Calhoun S."/>
            <person name="Haridas S."/>
            <person name="Kuo A."/>
            <person name="Mondo S."/>
            <person name="Pangilinan J."/>
            <person name="Riley R."/>
            <person name="LaButti K."/>
            <person name="Andreopoulos B."/>
            <person name="Lipzen A."/>
            <person name="Chen C."/>
            <person name="Yan M."/>
            <person name="Daum C."/>
            <person name="Ng V."/>
            <person name="Clum A."/>
            <person name="Steindorff A."/>
            <person name="Ohm R.A."/>
            <person name="Martin F."/>
            <person name="Silar P."/>
            <person name="Natvig D.O."/>
            <person name="Lalanne C."/>
            <person name="Gautier V."/>
            <person name="Ament-Velasquez S.L."/>
            <person name="Kruys A."/>
            <person name="Hutchinson M.I."/>
            <person name="Powell A.J."/>
            <person name="Barry K."/>
            <person name="Miller A.N."/>
            <person name="Grigoriev I.V."/>
            <person name="Debuchy R."/>
            <person name="Gladieux P."/>
            <person name="Hiltunen Thoren M."/>
            <person name="Johannesson H."/>
        </authorList>
    </citation>
    <scope>NUCLEOTIDE SEQUENCE</scope>
    <source>
        <strain evidence="5">CBS 955.72</strain>
    </source>
</reference>
<dbReference type="InterPro" id="IPR002401">
    <property type="entry name" value="Cyt_P450_E_grp-I"/>
</dbReference>
<dbReference type="SUPFAM" id="SSF48264">
    <property type="entry name" value="Cytochrome P450"/>
    <property type="match status" value="1"/>
</dbReference>
<dbReference type="Gene3D" id="1.10.630.10">
    <property type="entry name" value="Cytochrome P450"/>
    <property type="match status" value="1"/>
</dbReference>
<dbReference type="PANTHER" id="PTHR24305">
    <property type="entry name" value="CYTOCHROME P450"/>
    <property type="match status" value="1"/>
</dbReference>
<evidence type="ECO:0000313" key="5">
    <source>
        <dbReference type="EMBL" id="KAK3352631.1"/>
    </source>
</evidence>
<dbReference type="InterPro" id="IPR036396">
    <property type="entry name" value="Cyt_P450_sf"/>
</dbReference>
<dbReference type="PANTHER" id="PTHR24305:SF168">
    <property type="entry name" value="P450, PUTATIVE (EUROFUNG)-RELATED"/>
    <property type="match status" value="1"/>
</dbReference>
<name>A0AAJ0HH70_9PEZI</name>
<dbReference type="GO" id="GO:0020037">
    <property type="term" value="F:heme binding"/>
    <property type="evidence" value="ECO:0007669"/>
    <property type="project" value="InterPro"/>
</dbReference>
<dbReference type="Proteomes" id="UP001275084">
    <property type="component" value="Unassembled WGS sequence"/>
</dbReference>
<dbReference type="AlphaFoldDB" id="A0AAJ0HH70"/>
<keyword evidence="2 4" id="KW-0479">Metal-binding</keyword>
<evidence type="ECO:0000313" key="6">
    <source>
        <dbReference type="Proteomes" id="UP001275084"/>
    </source>
</evidence>
<dbReference type="GO" id="GO:0016705">
    <property type="term" value="F:oxidoreductase activity, acting on paired donors, with incorporation or reduction of molecular oxygen"/>
    <property type="evidence" value="ECO:0007669"/>
    <property type="project" value="InterPro"/>
</dbReference>
<dbReference type="CDD" id="cd11060">
    <property type="entry name" value="CYP57A1-like"/>
    <property type="match status" value="1"/>
</dbReference>
<keyword evidence="6" id="KW-1185">Reference proteome</keyword>
<dbReference type="PRINTS" id="PR00463">
    <property type="entry name" value="EP450I"/>
</dbReference>
<sequence>MEVFRPVRDYFGSDQGTIAVGSAALLVVAWLAREVYVWKFCLRGVPGPFSNSVSCYYHMFTKGFSGNLYLWQQEWSTKYGRLVRIGPSHVLTDEPDVIKGMGGLRSPYSKSTWYNSVARFIPGVDSTLSMGGHSTRDRHYRQHAKLATSYTGRENSSPTHEENMDGQIAQLVGLIDRNYISTDSTNFRPCDFGVLGQYVALDVIGSLLFSKPFGFLQQDGDVGQYIQTLDDFLPVRAAVGSLPILPWLQPILNYLLPTDKDQSGLGKLQNIAKTAARDRFQQIEAGDEEGLTRDMLGAFISKGLRGDELYSELYTSMVAGSDSSGSMIRLAVALLVVTPAAYQKLNTEIAARIAQGKLSTPAKDIEARAMPYLQAVLRETLRLYPVPAELYKEAPAGGAVVGGHALPGGTWIGCNMFSMMRRRDLWGEDADVFRPERWIEAGAGSERFRSMASVVDLVFGSGKFQCLGRSIGLMELNKVIVELFRHFDFAAVNPQQPIQVDGYGLYLIHRQLLRVTRKEVLPVVVV</sequence>
<dbReference type="GO" id="GO:0005506">
    <property type="term" value="F:iron ion binding"/>
    <property type="evidence" value="ECO:0007669"/>
    <property type="project" value="InterPro"/>
</dbReference>
<dbReference type="GO" id="GO:0004497">
    <property type="term" value="F:monooxygenase activity"/>
    <property type="evidence" value="ECO:0007669"/>
    <property type="project" value="InterPro"/>
</dbReference>
<accession>A0AAJ0HH70</accession>
<evidence type="ECO:0000256" key="2">
    <source>
        <dbReference type="ARBA" id="ARBA00022723"/>
    </source>
</evidence>
<dbReference type="InterPro" id="IPR001128">
    <property type="entry name" value="Cyt_P450"/>
</dbReference>
<comment type="cofactor">
    <cofactor evidence="4">
        <name>heme</name>
        <dbReference type="ChEBI" id="CHEBI:30413"/>
    </cofactor>
</comment>
<keyword evidence="3 4" id="KW-0408">Iron</keyword>
<dbReference type="Pfam" id="PF00067">
    <property type="entry name" value="p450"/>
    <property type="match status" value="1"/>
</dbReference>
<organism evidence="5 6">
    <name type="scientific">Lasiosphaeria hispida</name>
    <dbReference type="NCBI Taxonomy" id="260671"/>
    <lineage>
        <taxon>Eukaryota</taxon>
        <taxon>Fungi</taxon>
        <taxon>Dikarya</taxon>
        <taxon>Ascomycota</taxon>
        <taxon>Pezizomycotina</taxon>
        <taxon>Sordariomycetes</taxon>
        <taxon>Sordariomycetidae</taxon>
        <taxon>Sordariales</taxon>
        <taxon>Lasiosphaeriaceae</taxon>
        <taxon>Lasiosphaeria</taxon>
    </lineage>
</organism>
<dbReference type="PRINTS" id="PR00385">
    <property type="entry name" value="P450"/>
</dbReference>
<feature type="binding site" description="axial binding residue" evidence="4">
    <location>
        <position position="466"/>
    </location>
    <ligand>
        <name>heme</name>
        <dbReference type="ChEBI" id="CHEBI:30413"/>
    </ligand>
    <ligandPart>
        <name>Fe</name>
        <dbReference type="ChEBI" id="CHEBI:18248"/>
    </ligandPart>
</feature>
<comment type="caution">
    <text evidence="5">The sequence shown here is derived from an EMBL/GenBank/DDBJ whole genome shotgun (WGS) entry which is preliminary data.</text>
</comment>
<evidence type="ECO:0000256" key="1">
    <source>
        <dbReference type="ARBA" id="ARBA00022617"/>
    </source>
</evidence>
<evidence type="ECO:0000256" key="4">
    <source>
        <dbReference type="PIRSR" id="PIRSR602401-1"/>
    </source>
</evidence>
<gene>
    <name evidence="5" type="ORF">B0T25DRAFT_500874</name>
</gene>
<evidence type="ECO:0000256" key="3">
    <source>
        <dbReference type="ARBA" id="ARBA00023004"/>
    </source>
</evidence>
<keyword evidence="1 4" id="KW-0349">Heme</keyword>
<proteinExistence type="predicted"/>
<reference evidence="5" key="2">
    <citation type="submission" date="2023-06" db="EMBL/GenBank/DDBJ databases">
        <authorList>
            <consortium name="Lawrence Berkeley National Laboratory"/>
            <person name="Haridas S."/>
            <person name="Hensen N."/>
            <person name="Bonometti L."/>
            <person name="Westerberg I."/>
            <person name="Brannstrom I.O."/>
            <person name="Guillou S."/>
            <person name="Cros-Aarteil S."/>
            <person name="Calhoun S."/>
            <person name="Kuo A."/>
            <person name="Mondo S."/>
            <person name="Pangilinan J."/>
            <person name="Riley R."/>
            <person name="Labutti K."/>
            <person name="Andreopoulos B."/>
            <person name="Lipzen A."/>
            <person name="Chen C."/>
            <person name="Yanf M."/>
            <person name="Daum C."/>
            <person name="Ng V."/>
            <person name="Clum A."/>
            <person name="Steindorff A."/>
            <person name="Ohm R."/>
            <person name="Martin F."/>
            <person name="Silar P."/>
            <person name="Natvig D."/>
            <person name="Lalanne C."/>
            <person name="Gautier V."/>
            <person name="Ament-Velasquez S.L."/>
            <person name="Kruys A."/>
            <person name="Hutchinson M.I."/>
            <person name="Powell A.J."/>
            <person name="Barry K."/>
            <person name="Miller A.N."/>
            <person name="Grigoriev I.V."/>
            <person name="Debuchy R."/>
            <person name="Gladieux P."/>
            <person name="Thoren M.H."/>
            <person name="Johannesson H."/>
        </authorList>
    </citation>
    <scope>NUCLEOTIDE SEQUENCE</scope>
    <source>
        <strain evidence="5">CBS 955.72</strain>
    </source>
</reference>
<protein>
    <submittedName>
        <fullName evidence="5">Cytochrome P450</fullName>
    </submittedName>
</protein>
<dbReference type="EMBL" id="JAUIQD010000004">
    <property type="protein sequence ID" value="KAK3352631.1"/>
    <property type="molecule type" value="Genomic_DNA"/>
</dbReference>